<reference evidence="15" key="1">
    <citation type="journal article" date="2014" name="Genome Announc.">
        <title>Genome sequence of the yeast Cyberlindnera fabianii (Hansenula fabianii).</title>
        <authorList>
            <person name="Freel K.C."/>
            <person name="Sarilar V."/>
            <person name="Neuveglise C."/>
            <person name="Devillers H."/>
            <person name="Friedrich A."/>
            <person name="Schacherer J."/>
        </authorList>
    </citation>
    <scope>NUCLEOTIDE SEQUENCE</scope>
    <source>
        <strain evidence="15">YJS4271</strain>
    </source>
</reference>
<dbReference type="Pfam" id="PF00400">
    <property type="entry name" value="WD40"/>
    <property type="match status" value="1"/>
</dbReference>
<evidence type="ECO:0000256" key="13">
    <source>
        <dbReference type="SAM" id="MobiDB-lite"/>
    </source>
</evidence>
<evidence type="ECO:0000256" key="11">
    <source>
        <dbReference type="PROSITE-ProRule" id="PRU00221"/>
    </source>
</evidence>
<dbReference type="OrthoDB" id="1741719at2759"/>
<keyword evidence="8 12" id="KW-0805">Transcription regulation</keyword>
<dbReference type="PhylomeDB" id="A0A061B1W8"/>
<comment type="subcellular location">
    <subcellularLocation>
        <location evidence="2 12">Nucleus</location>
    </subcellularLocation>
</comment>
<feature type="repeat" description="WD" evidence="11">
    <location>
        <begin position="8"/>
        <end position="49"/>
    </location>
</feature>
<keyword evidence="7 12" id="KW-0156">Chromatin regulator</keyword>
<dbReference type="PANTHER" id="PTHR13831:SF1">
    <property type="entry name" value="PROTEIN HIR2"/>
    <property type="match status" value="1"/>
</dbReference>
<accession>A0A061B1W8</accession>
<feature type="region of interest" description="Disordered" evidence="13">
    <location>
        <begin position="358"/>
        <end position="499"/>
    </location>
</feature>
<name>A0A061B1W8_CYBFA</name>
<evidence type="ECO:0000256" key="5">
    <source>
        <dbReference type="ARBA" id="ARBA00022574"/>
    </source>
</evidence>
<dbReference type="PROSITE" id="PS00678">
    <property type="entry name" value="WD_REPEATS_1"/>
    <property type="match status" value="1"/>
</dbReference>
<dbReference type="GO" id="GO:0000417">
    <property type="term" value="C:HIR complex"/>
    <property type="evidence" value="ECO:0007669"/>
    <property type="project" value="TreeGrafter"/>
</dbReference>
<comment type="similarity">
    <text evidence="3 12">Belongs to the WD repeat HIR1 family.</text>
</comment>
<evidence type="ECO:0000256" key="7">
    <source>
        <dbReference type="ARBA" id="ARBA00022853"/>
    </source>
</evidence>
<protein>
    <recommendedName>
        <fullName evidence="12">Protein HIR</fullName>
    </recommendedName>
</protein>
<dbReference type="GO" id="GO:0006338">
    <property type="term" value="P:chromatin remodeling"/>
    <property type="evidence" value="ECO:0007669"/>
    <property type="project" value="InterPro"/>
</dbReference>
<evidence type="ECO:0000256" key="4">
    <source>
        <dbReference type="ARBA" id="ARBA00022491"/>
    </source>
</evidence>
<gene>
    <name evidence="15" type="ORF">CYFA0S_07e04522g</name>
</gene>
<dbReference type="VEuPathDB" id="FungiDB:BON22_3796"/>
<dbReference type="InterPro" id="IPR019015">
    <property type="entry name" value="HIRA_B_motif"/>
</dbReference>
<evidence type="ECO:0000259" key="14">
    <source>
        <dbReference type="Pfam" id="PF07569"/>
    </source>
</evidence>
<dbReference type="Pfam" id="PF07569">
    <property type="entry name" value="Hira"/>
    <property type="match status" value="1"/>
</dbReference>
<dbReference type="Gene3D" id="2.130.10.10">
    <property type="entry name" value="YVTN repeat-like/Quinoprotein amine dehydrogenase"/>
    <property type="match status" value="1"/>
</dbReference>
<proteinExistence type="inferred from homology"/>
<dbReference type="InterPro" id="IPR036322">
    <property type="entry name" value="WD40_repeat_dom_sf"/>
</dbReference>
<dbReference type="GO" id="GO:0031491">
    <property type="term" value="F:nucleosome binding"/>
    <property type="evidence" value="ECO:0007669"/>
    <property type="project" value="TreeGrafter"/>
</dbReference>
<dbReference type="InterPro" id="IPR019775">
    <property type="entry name" value="WD40_repeat_CS"/>
</dbReference>
<dbReference type="Pfam" id="PF09453">
    <property type="entry name" value="HIRA_B"/>
    <property type="match status" value="1"/>
</dbReference>
<feature type="compositionally biased region" description="Polar residues" evidence="13">
    <location>
        <begin position="437"/>
        <end position="455"/>
    </location>
</feature>
<dbReference type="PANTHER" id="PTHR13831">
    <property type="entry name" value="MEMBER OF THE HIR1 FAMILY OF WD-REPEAT PROTEINS"/>
    <property type="match status" value="1"/>
</dbReference>
<dbReference type="EMBL" id="LK052892">
    <property type="protein sequence ID" value="CDR41642.1"/>
    <property type="molecule type" value="Genomic_DNA"/>
</dbReference>
<dbReference type="GO" id="GO:0006355">
    <property type="term" value="P:regulation of DNA-templated transcription"/>
    <property type="evidence" value="ECO:0007669"/>
    <property type="project" value="InterPro"/>
</dbReference>
<evidence type="ECO:0000256" key="12">
    <source>
        <dbReference type="RuleBase" id="RU364014"/>
    </source>
</evidence>
<dbReference type="InterPro" id="IPR011494">
    <property type="entry name" value="HIRA-like_C"/>
</dbReference>
<evidence type="ECO:0000256" key="3">
    <source>
        <dbReference type="ARBA" id="ARBA00007306"/>
    </source>
</evidence>
<evidence type="ECO:0000256" key="1">
    <source>
        <dbReference type="ARBA" id="ARBA00002677"/>
    </source>
</evidence>
<evidence type="ECO:0000256" key="10">
    <source>
        <dbReference type="ARBA" id="ARBA00023242"/>
    </source>
</evidence>
<evidence type="ECO:0000256" key="2">
    <source>
        <dbReference type="ARBA" id="ARBA00004123"/>
    </source>
</evidence>
<keyword evidence="9 12" id="KW-0804">Transcription</keyword>
<dbReference type="GO" id="GO:0000785">
    <property type="term" value="C:chromatin"/>
    <property type="evidence" value="ECO:0007669"/>
    <property type="project" value="TreeGrafter"/>
</dbReference>
<evidence type="ECO:0000256" key="8">
    <source>
        <dbReference type="ARBA" id="ARBA00023015"/>
    </source>
</evidence>
<dbReference type="InterPro" id="IPR001680">
    <property type="entry name" value="WD40_rpt"/>
</dbReference>
<dbReference type="PROSITE" id="PS50294">
    <property type="entry name" value="WD_REPEATS_REGION"/>
    <property type="match status" value="1"/>
</dbReference>
<feature type="compositionally biased region" description="Low complexity" evidence="13">
    <location>
        <begin position="358"/>
        <end position="368"/>
    </location>
</feature>
<evidence type="ECO:0000313" key="15">
    <source>
        <dbReference type="EMBL" id="CDR41642.1"/>
    </source>
</evidence>
<dbReference type="InterPro" id="IPR015943">
    <property type="entry name" value="WD40/YVTN_repeat-like_dom_sf"/>
</dbReference>
<dbReference type="GO" id="GO:0005634">
    <property type="term" value="C:nucleus"/>
    <property type="evidence" value="ECO:0007669"/>
    <property type="project" value="UniProtKB-SubCell"/>
</dbReference>
<keyword evidence="6 12" id="KW-0677">Repeat</keyword>
<feature type="domain" description="Protein HIRA-like C-terminal" evidence="14">
    <location>
        <begin position="605"/>
        <end position="817"/>
    </location>
</feature>
<feature type="compositionally biased region" description="Polar residues" evidence="13">
    <location>
        <begin position="472"/>
        <end position="491"/>
    </location>
</feature>
<feature type="compositionally biased region" description="Polar residues" evidence="13">
    <location>
        <begin position="376"/>
        <end position="387"/>
    </location>
</feature>
<dbReference type="GO" id="GO:0006351">
    <property type="term" value="P:DNA-templated transcription"/>
    <property type="evidence" value="ECO:0007669"/>
    <property type="project" value="InterPro"/>
</dbReference>
<sequence length="872" mass="95230">MRLLKVPTSTLASPVTALALNSDSKWLVTASEDGVVRVWDVKTLSQVASSEKLSRSEMNKLKPIREIHAHEGVNLTAVYIHDNQAISCDVTGKVFKTDLTTGESSHLFTHTAQINDIASVDHVLLLATETCVLSYDLSASKFLSEIPSRSEVRALCVDPSKAYLETVSLNKVTSLYQIELFNGDILYKKITIASQTLAALNENTKISWCPSGDRLALPNVNLDPNTHAIGMISRSNWKSDFSLIGHNSNVVRFNPVVFNGEAGKVYQVIASSGMDKSIAVWNTTLQRPLFIAADATTQIVTDMQWTHDGLTLFAAAESLVIFVFSPDELGVPIEDSLLKDMLSKLKVPELLQSKISATSATPGATGNTASGGGSTPVSTNATPSAQTVPAANSAASPPSNDNSASGATTTVKTLEPSIPPAEITKKDGKKRVAPTLVSKNGNRNSTSTTATSQLLPSARLESHNTVMEFDSPSYTAPKSLNSQHDATTETGDQPPRKKRDVEPVEFIGSVAINPNTSFAKVRISTPKIRSTFTHDSPDDETLMLEVRNGSGTEQKPTKITLFKNSTKQVFTDFIPKLAGLATGGEGYFWAVSTVDGVLYVYSDSGRRVFPPIVLGTPLSFLEGKGKYLLAVTSIGEVYVWDVIAGRALFEPTSLYPLLSRSNQELLTRAENITLCSVSSSGVPVVTISNGNGYMYDMDLDAWTLISDSWWAFGSQYWDSRDAKDDGSIVGILEKKTNDEIVRRGRGKFLQKMAKTMLMKEGYENLEKTISLAHLENRILVSYKLKDDGEFKTHLIIYCKRVSEMGFKARLLEVFEELMGPGESDPTWDNKILSFDKHELLKELIFACASFRVVQRILVQFATDLNILDSLAF</sequence>
<keyword evidence="5 11" id="KW-0853">WD repeat</keyword>
<dbReference type="SMART" id="SM00320">
    <property type="entry name" value="WD40"/>
    <property type="match status" value="5"/>
</dbReference>
<organism evidence="15">
    <name type="scientific">Cyberlindnera fabianii</name>
    <name type="common">Yeast</name>
    <name type="synonym">Hansenula fabianii</name>
    <dbReference type="NCBI Taxonomy" id="36022"/>
    <lineage>
        <taxon>Eukaryota</taxon>
        <taxon>Fungi</taxon>
        <taxon>Dikarya</taxon>
        <taxon>Ascomycota</taxon>
        <taxon>Saccharomycotina</taxon>
        <taxon>Saccharomycetes</taxon>
        <taxon>Phaffomycetales</taxon>
        <taxon>Phaffomycetaceae</taxon>
        <taxon>Cyberlindnera</taxon>
    </lineage>
</organism>
<dbReference type="InterPro" id="IPR031120">
    <property type="entry name" value="HIR1-like"/>
</dbReference>
<comment type="function">
    <text evidence="1 12">Required for replication-independent chromatin assembly and for the periodic repression of histone gene transcription during the cell cycle.</text>
</comment>
<evidence type="ECO:0000256" key="6">
    <source>
        <dbReference type="ARBA" id="ARBA00022737"/>
    </source>
</evidence>
<dbReference type="PROSITE" id="PS50082">
    <property type="entry name" value="WD_REPEATS_2"/>
    <property type="match status" value="1"/>
</dbReference>
<keyword evidence="4 12" id="KW-0678">Repressor</keyword>
<feature type="compositionally biased region" description="Low complexity" evidence="13">
    <location>
        <begin position="389"/>
        <end position="405"/>
    </location>
</feature>
<dbReference type="SUPFAM" id="SSF50978">
    <property type="entry name" value="WD40 repeat-like"/>
    <property type="match status" value="2"/>
</dbReference>
<keyword evidence="10 12" id="KW-0539">Nucleus</keyword>
<dbReference type="AlphaFoldDB" id="A0A061B1W8"/>
<evidence type="ECO:0000256" key="9">
    <source>
        <dbReference type="ARBA" id="ARBA00023163"/>
    </source>
</evidence>